<proteinExistence type="predicted"/>
<organism evidence="2 3">
    <name type="scientific">Halobacillus yeomjeoni</name>
    <dbReference type="NCBI Taxonomy" id="311194"/>
    <lineage>
        <taxon>Bacteria</taxon>
        <taxon>Bacillati</taxon>
        <taxon>Bacillota</taxon>
        <taxon>Bacilli</taxon>
        <taxon>Bacillales</taxon>
        <taxon>Bacillaceae</taxon>
        <taxon>Halobacillus</taxon>
    </lineage>
</organism>
<evidence type="ECO:0000259" key="1">
    <source>
        <dbReference type="Pfam" id="PF01261"/>
    </source>
</evidence>
<accession>A0A931HV11</accession>
<gene>
    <name evidence="2" type="ORF">H0267_07040</name>
</gene>
<dbReference type="SUPFAM" id="SSF51658">
    <property type="entry name" value="Xylose isomerase-like"/>
    <property type="match status" value="1"/>
</dbReference>
<dbReference type="InterPro" id="IPR036237">
    <property type="entry name" value="Xyl_isomerase-like_sf"/>
</dbReference>
<sequence>MIGISGSTIMSDPNQLEELFNHDLPHIEIGEFPNEMEAERFFTLAREYGKSFGIHSPLTREGSKYDLIDEIKMPPQKARVLFEREVFKMAKKGAAYVLVHFPYFKNKVSFFEGDIYDGLRFLNHLQNKYGIRIVCEPKLGPAQSPHNIQYLHDCYASFWQDFDLSICLDIGDYRMAAGDQWEKYITRLLPHIKVVHLHNVEYKEDGYFWVPLHPQFEQNDQHYDMKPCIDLLNQGESKYFIFEHTPHTRPTPEVVSEGIHWVNQLLK</sequence>
<comment type="caution">
    <text evidence="2">The sequence shown here is derived from an EMBL/GenBank/DDBJ whole genome shotgun (WGS) entry which is preliminary data.</text>
</comment>
<reference evidence="2 3" key="1">
    <citation type="journal article" date="2005" name="Int. J. Syst. Evol. Microbiol.">
        <title>Halobacillus yeomjeoni sp. nov., isolated from a marine solar saltern in Korea.</title>
        <authorList>
            <person name="Yoon J.H."/>
            <person name="Kang S.J."/>
            <person name="Lee C.H."/>
            <person name="Oh H.W."/>
            <person name="Oh T.K."/>
        </authorList>
    </citation>
    <scope>NUCLEOTIDE SEQUENCE [LARGE SCALE GENOMIC DNA]</scope>
    <source>
        <strain evidence="2 3">KCTC 3957</strain>
    </source>
</reference>
<dbReference type="Proteomes" id="UP000614490">
    <property type="component" value="Unassembled WGS sequence"/>
</dbReference>
<dbReference type="AlphaFoldDB" id="A0A931HV11"/>
<feature type="domain" description="Xylose isomerase-like TIM barrel" evidence="1">
    <location>
        <begin position="34"/>
        <end position="264"/>
    </location>
</feature>
<dbReference type="InterPro" id="IPR013022">
    <property type="entry name" value="Xyl_isomerase-like_TIM-brl"/>
</dbReference>
<name>A0A931HV11_9BACI</name>
<protein>
    <submittedName>
        <fullName evidence="2">Sugar phosphate isomerase/epimerase</fullName>
    </submittedName>
</protein>
<dbReference type="Pfam" id="PF01261">
    <property type="entry name" value="AP_endonuc_2"/>
    <property type="match status" value="1"/>
</dbReference>
<evidence type="ECO:0000313" key="3">
    <source>
        <dbReference type="Proteomes" id="UP000614490"/>
    </source>
</evidence>
<keyword evidence="3" id="KW-1185">Reference proteome</keyword>
<dbReference type="GO" id="GO:0016853">
    <property type="term" value="F:isomerase activity"/>
    <property type="evidence" value="ECO:0007669"/>
    <property type="project" value="UniProtKB-KW"/>
</dbReference>
<dbReference type="Gene3D" id="3.20.20.150">
    <property type="entry name" value="Divalent-metal-dependent TIM barrel enzymes"/>
    <property type="match status" value="1"/>
</dbReference>
<dbReference type="EMBL" id="JADZSC010000001">
    <property type="protein sequence ID" value="MBH0229969.1"/>
    <property type="molecule type" value="Genomic_DNA"/>
</dbReference>
<keyword evidence="2" id="KW-0413">Isomerase</keyword>
<evidence type="ECO:0000313" key="2">
    <source>
        <dbReference type="EMBL" id="MBH0229969.1"/>
    </source>
</evidence>